<feature type="repeat" description="ANK" evidence="3">
    <location>
        <begin position="576"/>
        <end position="608"/>
    </location>
</feature>
<evidence type="ECO:0000256" key="2">
    <source>
        <dbReference type="ARBA" id="ARBA00023043"/>
    </source>
</evidence>
<proteinExistence type="predicted"/>
<reference evidence="4 5" key="1">
    <citation type="submission" date="2024-02" db="EMBL/GenBank/DDBJ databases">
        <authorList>
            <person name="Chen Y."/>
            <person name="Shah S."/>
            <person name="Dougan E. K."/>
            <person name="Thang M."/>
            <person name="Chan C."/>
        </authorList>
    </citation>
    <scope>NUCLEOTIDE SEQUENCE [LARGE SCALE GENOMIC DNA]</scope>
</reference>
<accession>A0ABP0N7E3</accession>
<gene>
    <name evidence="4" type="ORF">CCMP2556_LOCUS29292</name>
</gene>
<feature type="repeat" description="ANK" evidence="3">
    <location>
        <begin position="411"/>
        <end position="443"/>
    </location>
</feature>
<dbReference type="Gene3D" id="1.25.40.20">
    <property type="entry name" value="Ankyrin repeat-containing domain"/>
    <property type="match status" value="5"/>
</dbReference>
<keyword evidence="2 3" id="KW-0040">ANK repeat</keyword>
<dbReference type="Pfam" id="PF00023">
    <property type="entry name" value="Ank"/>
    <property type="match status" value="1"/>
</dbReference>
<feature type="repeat" description="ANK" evidence="3">
    <location>
        <begin position="543"/>
        <end position="575"/>
    </location>
</feature>
<feature type="repeat" description="ANK" evidence="3">
    <location>
        <begin position="380"/>
        <end position="407"/>
    </location>
</feature>
<feature type="repeat" description="ANK" evidence="3">
    <location>
        <begin position="444"/>
        <end position="476"/>
    </location>
</feature>
<dbReference type="Pfam" id="PF12796">
    <property type="entry name" value="Ank_2"/>
    <property type="match status" value="2"/>
</dbReference>
<evidence type="ECO:0000313" key="4">
    <source>
        <dbReference type="EMBL" id="CAK9059496.1"/>
    </source>
</evidence>
<keyword evidence="1" id="KW-0677">Repeat</keyword>
<dbReference type="PANTHER" id="PTHR24180:SF45">
    <property type="entry name" value="POLY [ADP-RIBOSE] POLYMERASE TANKYRASE"/>
    <property type="match status" value="1"/>
</dbReference>
<dbReference type="PROSITE" id="PS50088">
    <property type="entry name" value="ANK_REPEAT"/>
    <property type="match status" value="7"/>
</dbReference>
<feature type="repeat" description="ANK" evidence="3">
    <location>
        <begin position="477"/>
        <end position="509"/>
    </location>
</feature>
<dbReference type="EMBL" id="CAXAMN010021429">
    <property type="protein sequence ID" value="CAK9059496.1"/>
    <property type="molecule type" value="Genomic_DNA"/>
</dbReference>
<dbReference type="PROSITE" id="PS50297">
    <property type="entry name" value="ANK_REP_REGION"/>
    <property type="match status" value="7"/>
</dbReference>
<evidence type="ECO:0000256" key="3">
    <source>
        <dbReference type="PROSITE-ProRule" id="PRU00023"/>
    </source>
</evidence>
<dbReference type="PANTHER" id="PTHR24180">
    <property type="entry name" value="CYCLIN-DEPENDENT KINASE INHIBITOR 2C-RELATED"/>
    <property type="match status" value="1"/>
</dbReference>
<dbReference type="SMART" id="SM00248">
    <property type="entry name" value="ANK"/>
    <property type="match status" value="7"/>
</dbReference>
<evidence type="ECO:0000313" key="5">
    <source>
        <dbReference type="Proteomes" id="UP001642484"/>
    </source>
</evidence>
<dbReference type="InterPro" id="IPR051637">
    <property type="entry name" value="Ank_repeat_dom-contain_49"/>
</dbReference>
<comment type="caution">
    <text evidence="4">The sequence shown here is derived from an EMBL/GenBank/DDBJ whole genome shotgun (WGS) entry which is preliminary data.</text>
</comment>
<dbReference type="InterPro" id="IPR036770">
    <property type="entry name" value="Ankyrin_rpt-contain_sf"/>
</dbReference>
<protein>
    <submittedName>
        <fullName evidence="4">Uncharacterized protein</fullName>
    </submittedName>
</protein>
<feature type="repeat" description="ANK" evidence="3">
    <location>
        <begin position="510"/>
        <end position="542"/>
    </location>
</feature>
<dbReference type="Pfam" id="PF13637">
    <property type="entry name" value="Ank_4"/>
    <property type="match status" value="1"/>
</dbReference>
<organism evidence="4 5">
    <name type="scientific">Durusdinium trenchii</name>
    <dbReference type="NCBI Taxonomy" id="1381693"/>
    <lineage>
        <taxon>Eukaryota</taxon>
        <taxon>Sar</taxon>
        <taxon>Alveolata</taxon>
        <taxon>Dinophyceae</taxon>
        <taxon>Suessiales</taxon>
        <taxon>Symbiodiniaceae</taxon>
        <taxon>Durusdinium</taxon>
    </lineage>
</organism>
<dbReference type="InterPro" id="IPR002110">
    <property type="entry name" value="Ankyrin_rpt"/>
</dbReference>
<evidence type="ECO:0000256" key="1">
    <source>
        <dbReference type="ARBA" id="ARBA00022737"/>
    </source>
</evidence>
<sequence length="627" mass="68800">MALGQLQHLEKIFVTSGWLGKQCDAFNAENAEAISERKKFQQAPNLYALDNFVVTPMSRPGWCAARFQDWKQTIPWAHVESSFSELLNPHGLQVHVFVSHFWGHLCSSTLLALRLWAANHFREYAQQPQSVVYWICLFALNQHAVAEEVGENPKQGPFNAALAQAAGGAVMVLDQEINPFTRIWCLFEVSRLKDLQRPFELICDLGSLSNPVGLVRGSEAEQAEMRRATCTALWKVSPSKAQSSVEADKYRIWTEIANSGIKKVIYSQTEEYFFNFLAVTYDDLELFGDFTRHMHSLLSTSLLQNLLQCSEYEAAVECCLRGAHITEEQLDEICESFESENRRATWLNELLLFTSQFGKDESILPLLLEHGADPGAANNDGKTALMFAAAGGHEPPVLKLLLEHGADPGDNGGRALKLAAGRGDEAVLKLLLEHGADPRAADNDGWTASMAAAEHGHEPMLKLLLEHGADPRAAMHDGRTALMFAAAELHEPVLKMLLEHSADPGVADNYGWTALMPAALWGHEPMLKLLLEHGADPQAAENHGRTALMLAAESGRESAVKLLLEHGADPGVADNDGWTALMLAAAYGHEPVRKLLLQHGADPGTMTQARASVVPLGMMLDSPDESC</sequence>
<name>A0ABP0N7E3_9DINO</name>
<keyword evidence="5" id="KW-1185">Reference proteome</keyword>
<dbReference type="Proteomes" id="UP001642484">
    <property type="component" value="Unassembled WGS sequence"/>
</dbReference>
<dbReference type="SUPFAM" id="SSF48403">
    <property type="entry name" value="Ankyrin repeat"/>
    <property type="match status" value="1"/>
</dbReference>